<accession>A0A8H3HHZ8</accession>
<organism evidence="1 2">
    <name type="scientific">Rhizoctonia solani</name>
    <dbReference type="NCBI Taxonomy" id="456999"/>
    <lineage>
        <taxon>Eukaryota</taxon>
        <taxon>Fungi</taxon>
        <taxon>Dikarya</taxon>
        <taxon>Basidiomycota</taxon>
        <taxon>Agaricomycotina</taxon>
        <taxon>Agaricomycetes</taxon>
        <taxon>Cantharellales</taxon>
        <taxon>Ceratobasidiaceae</taxon>
        <taxon>Rhizoctonia</taxon>
    </lineage>
</organism>
<gene>
    <name evidence="1" type="ORF">RDB_LOCUS128264</name>
</gene>
<dbReference type="EMBL" id="CAJMXA010003682">
    <property type="protein sequence ID" value="CAE6510972.1"/>
    <property type="molecule type" value="Genomic_DNA"/>
</dbReference>
<sequence length="520" mass="60176">MALRAQFGWGRPLEQYFGSYSQEEVEKWPSKLDKQQLRYTREAIERICEVDLGSATARNHVEISDLETILRSSHSADAYPYFATSGLVRGCIHLMSNVPLSREERQSLNTDIFALEWKVVSSKMMDDMNTNPDTDPIRYFSRRVMVVVIDLIDHSGGLDHDSYNCIIGWSRCSECDDEEELVTRADCSTLLGMLWADSKQFLKALLWTYSPGISSVVYLLWRYACYERYLKDLPSPDRYMIPFVDIYWRCVLSATPDQTLALSFLRKVNFHPAEIWGDMPIKPKLNDTKLPECIEFLPSLFGASINRMWAAFLKTEMKHEVSAIIFRATLEWFCGYLGDLNKPGVNEPIKAQTLIQILKNDLVELIGHVMLYLNPTPIETKSEHEEGSLNLKLLWECEHIFKTIRLLPPKGALKEYFDACGMSWWKLYWRLDSLSESPDLPPDRTPFYRVCKNVWLGMRPDVGKIPYITCKYARCPAPIIQRGLEYCCGHCVERTYCSVRCQQKDWKAPRGRMMCAHPLL</sequence>
<comment type="caution">
    <text evidence="1">The sequence shown here is derived from an EMBL/GenBank/DDBJ whole genome shotgun (WGS) entry which is preliminary data.</text>
</comment>
<evidence type="ECO:0008006" key="3">
    <source>
        <dbReference type="Google" id="ProtNLM"/>
    </source>
</evidence>
<dbReference type="Proteomes" id="UP000663853">
    <property type="component" value="Unassembled WGS sequence"/>
</dbReference>
<evidence type="ECO:0000313" key="1">
    <source>
        <dbReference type="EMBL" id="CAE6510972.1"/>
    </source>
</evidence>
<evidence type="ECO:0000313" key="2">
    <source>
        <dbReference type="Proteomes" id="UP000663853"/>
    </source>
</evidence>
<dbReference type="AlphaFoldDB" id="A0A8H3HHZ8"/>
<reference evidence="1" key="1">
    <citation type="submission" date="2021-01" db="EMBL/GenBank/DDBJ databases">
        <authorList>
            <person name="Kaushik A."/>
        </authorList>
    </citation>
    <scope>NUCLEOTIDE SEQUENCE</scope>
    <source>
        <strain evidence="1">AG6-10EEA</strain>
    </source>
</reference>
<name>A0A8H3HHZ8_9AGAM</name>
<proteinExistence type="predicted"/>
<protein>
    <recommendedName>
        <fullName evidence="3">MYND-type domain-containing protein</fullName>
    </recommendedName>
</protein>